<name>A0A481ZIS1_9VIRU</name>
<protein>
    <submittedName>
        <fullName evidence="1">Uncharacterized protein</fullName>
    </submittedName>
</protein>
<sequence length="67" mass="7737">MLKRSATDNSDLTKYLQFQLKISEIDEDIALQGGDYPGIPYKGGIPELEIILKEIVLLQKRTERMWI</sequence>
<proteinExistence type="predicted"/>
<organism evidence="1">
    <name type="scientific">Pithovirus LCPAC406</name>
    <dbReference type="NCBI Taxonomy" id="2506599"/>
    <lineage>
        <taxon>Viruses</taxon>
        <taxon>Pithoviruses</taxon>
    </lineage>
</organism>
<reference evidence="1" key="1">
    <citation type="journal article" date="2019" name="MBio">
        <title>Virus Genomes from Deep Sea Sediments Expand the Ocean Megavirome and Support Independent Origins of Viral Gigantism.</title>
        <authorList>
            <person name="Backstrom D."/>
            <person name="Yutin N."/>
            <person name="Jorgensen S.L."/>
            <person name="Dharamshi J."/>
            <person name="Homa F."/>
            <person name="Zaremba-Niedwiedzka K."/>
            <person name="Spang A."/>
            <person name="Wolf Y.I."/>
            <person name="Koonin E.V."/>
            <person name="Ettema T.J."/>
        </authorList>
    </citation>
    <scope>NUCLEOTIDE SEQUENCE</scope>
</reference>
<accession>A0A481ZIS1</accession>
<dbReference type="EMBL" id="MK500610">
    <property type="protein sequence ID" value="QBK94031.1"/>
    <property type="molecule type" value="Genomic_DNA"/>
</dbReference>
<evidence type="ECO:0000313" key="1">
    <source>
        <dbReference type="EMBL" id="QBK94031.1"/>
    </source>
</evidence>
<gene>
    <name evidence="1" type="ORF">LCPAC406_03450</name>
</gene>